<dbReference type="Gene3D" id="1.10.150.130">
    <property type="match status" value="1"/>
</dbReference>
<evidence type="ECO:0000313" key="8">
    <source>
        <dbReference type="Proteomes" id="UP000565155"/>
    </source>
</evidence>
<organism evidence="7 8">
    <name type="scientific">Vibrio alginolyticus</name>
    <dbReference type="NCBI Taxonomy" id="663"/>
    <lineage>
        <taxon>Bacteria</taxon>
        <taxon>Pseudomonadati</taxon>
        <taxon>Pseudomonadota</taxon>
        <taxon>Gammaproteobacteria</taxon>
        <taxon>Vibrionales</taxon>
        <taxon>Vibrionaceae</taxon>
        <taxon>Vibrio</taxon>
    </lineage>
</organism>
<evidence type="ECO:0000256" key="2">
    <source>
        <dbReference type="ARBA" id="ARBA00022908"/>
    </source>
</evidence>
<keyword evidence="3" id="KW-0238">DNA-binding</keyword>
<feature type="domain" description="Tyr recombinase" evidence="6">
    <location>
        <begin position="221"/>
        <end position="411"/>
    </location>
</feature>
<accession>A0A7Y0QYW6</accession>
<dbReference type="PROSITE" id="PS51898">
    <property type="entry name" value="TYR_RECOMBINASE"/>
    <property type="match status" value="1"/>
</dbReference>
<feature type="compositionally biased region" description="Low complexity" evidence="5">
    <location>
        <begin position="80"/>
        <end position="90"/>
    </location>
</feature>
<reference evidence="7 8" key="1">
    <citation type="submission" date="2020-04" db="EMBL/GenBank/DDBJ databases">
        <title>Whole-genome sequencing of Vibrio spp. from China reveals different genetic environments of blaCTX-M-14 among diverse lineages.</title>
        <authorList>
            <person name="Zheng Z."/>
            <person name="Ye L."/>
            <person name="Chen S."/>
        </authorList>
    </citation>
    <scope>NUCLEOTIDE SEQUENCE [LARGE SCALE GENOMIC DNA]</scope>
    <source>
        <strain evidence="7 8">Vb1636</strain>
    </source>
</reference>
<dbReference type="Pfam" id="PF20172">
    <property type="entry name" value="DUF6538"/>
    <property type="match status" value="1"/>
</dbReference>
<dbReference type="InterPro" id="IPR050090">
    <property type="entry name" value="Tyrosine_recombinase_XerCD"/>
</dbReference>
<dbReference type="EMBL" id="JABCMA010000013">
    <property type="protein sequence ID" value="NMR74617.1"/>
    <property type="molecule type" value="Genomic_DNA"/>
</dbReference>
<dbReference type="Pfam" id="PF00589">
    <property type="entry name" value="Phage_integrase"/>
    <property type="match status" value="1"/>
</dbReference>
<dbReference type="InterPro" id="IPR002104">
    <property type="entry name" value="Integrase_catalytic"/>
</dbReference>
<gene>
    <name evidence="7" type="ORF">HKB35_13445</name>
</gene>
<dbReference type="RefSeq" id="WP_169628728.1">
    <property type="nucleotide sequence ID" value="NZ_JABCMA010000013.1"/>
</dbReference>
<dbReference type="Gene3D" id="1.10.443.10">
    <property type="entry name" value="Intergrase catalytic core"/>
    <property type="match status" value="1"/>
</dbReference>
<keyword evidence="2" id="KW-0229">DNA integration</keyword>
<feature type="region of interest" description="Disordered" evidence="5">
    <location>
        <begin position="67"/>
        <end position="90"/>
    </location>
</feature>
<feature type="compositionally biased region" description="Polar residues" evidence="5">
    <location>
        <begin position="67"/>
        <end position="79"/>
    </location>
</feature>
<dbReference type="InterPro" id="IPR010998">
    <property type="entry name" value="Integrase_recombinase_N"/>
</dbReference>
<dbReference type="GO" id="GO:0003677">
    <property type="term" value="F:DNA binding"/>
    <property type="evidence" value="ECO:0007669"/>
    <property type="project" value="UniProtKB-KW"/>
</dbReference>
<evidence type="ECO:0000256" key="3">
    <source>
        <dbReference type="ARBA" id="ARBA00023125"/>
    </source>
</evidence>
<evidence type="ECO:0000313" key="7">
    <source>
        <dbReference type="EMBL" id="NMR74617.1"/>
    </source>
</evidence>
<dbReference type="InterPro" id="IPR046668">
    <property type="entry name" value="DUF6538"/>
</dbReference>
<dbReference type="InterPro" id="IPR011010">
    <property type="entry name" value="DNA_brk_join_enz"/>
</dbReference>
<dbReference type="GO" id="GO:0015074">
    <property type="term" value="P:DNA integration"/>
    <property type="evidence" value="ECO:0007669"/>
    <property type="project" value="UniProtKB-KW"/>
</dbReference>
<evidence type="ECO:0000256" key="1">
    <source>
        <dbReference type="ARBA" id="ARBA00008857"/>
    </source>
</evidence>
<proteinExistence type="inferred from homology"/>
<dbReference type="Proteomes" id="UP000565155">
    <property type="component" value="Unassembled WGS sequence"/>
</dbReference>
<evidence type="ECO:0000256" key="5">
    <source>
        <dbReference type="SAM" id="MobiDB-lite"/>
    </source>
</evidence>
<dbReference type="SUPFAM" id="SSF56349">
    <property type="entry name" value="DNA breaking-rejoining enzymes"/>
    <property type="match status" value="1"/>
</dbReference>
<dbReference type="PANTHER" id="PTHR30349">
    <property type="entry name" value="PHAGE INTEGRASE-RELATED"/>
    <property type="match status" value="1"/>
</dbReference>
<protein>
    <submittedName>
        <fullName evidence="7">Site-specific integrase</fullName>
    </submittedName>
</protein>
<dbReference type="PANTHER" id="PTHR30349:SF41">
    <property type="entry name" value="INTEGRASE_RECOMBINASE PROTEIN MJ0367-RELATED"/>
    <property type="match status" value="1"/>
</dbReference>
<dbReference type="CDD" id="cd01184">
    <property type="entry name" value="INT_C_like_1"/>
    <property type="match status" value="1"/>
</dbReference>
<evidence type="ECO:0000256" key="4">
    <source>
        <dbReference type="ARBA" id="ARBA00023172"/>
    </source>
</evidence>
<name>A0A7Y0QYW6_VIBAL</name>
<sequence>MRYLTLNKSGTWQFRYQIPEAKRALFDGRRELKRSLRTNDLSQARISALEIELSILRQLNGNNEVGKNGFSLQRTQSNVSTSTKPTSSPDTSKLLDMYCEYKSGYVSEKTLEGQRAKCQIVLDLLGNRPIRRIRRRDAEVVQQQLQHFPSNSKKSKDFKSLRNTEILALNKELKRPCLSESSIRDYMHKVSSFFEWCMHNEYTDVNPFKSLKFRKTTRDSDSKQHYSKEHLYKIFSNEGFNKSPFKKKYQYWLPILAYYTGARLNELCQLYTDDIVEVDGVWCIQIRATRKDQRLKNLNSERTVPIHQQLLNLGFIEFVQHEQGGRIFNELSLQRDGYGAVASKWFGRFKKSLGFNRGFDFHSFRHTAATNLKNQQINVDVAASLLGHSTNSITYDRYGKSYEIELLNHAINMIPELPVLVPKLQFQKLPARKFFIFR</sequence>
<evidence type="ECO:0000259" key="6">
    <source>
        <dbReference type="PROSITE" id="PS51898"/>
    </source>
</evidence>
<comment type="caution">
    <text evidence="7">The sequence shown here is derived from an EMBL/GenBank/DDBJ whole genome shotgun (WGS) entry which is preliminary data.</text>
</comment>
<dbReference type="InterPro" id="IPR013762">
    <property type="entry name" value="Integrase-like_cat_sf"/>
</dbReference>
<comment type="similarity">
    <text evidence="1">Belongs to the 'phage' integrase family.</text>
</comment>
<dbReference type="GO" id="GO:0006310">
    <property type="term" value="P:DNA recombination"/>
    <property type="evidence" value="ECO:0007669"/>
    <property type="project" value="UniProtKB-KW"/>
</dbReference>
<dbReference type="AlphaFoldDB" id="A0A7Y0QYW6"/>
<keyword evidence="4" id="KW-0233">DNA recombination</keyword>